<accession>A0A7C9PIT4</accession>
<protein>
    <submittedName>
        <fullName evidence="1">Uncharacterized protein</fullName>
    </submittedName>
</protein>
<proteinExistence type="predicted"/>
<dbReference type="Proteomes" id="UP000484255">
    <property type="component" value="Unassembled WGS sequence"/>
</dbReference>
<name>A0A7C9PIT4_9BURK</name>
<keyword evidence="2" id="KW-1185">Reference proteome</keyword>
<evidence type="ECO:0000313" key="1">
    <source>
        <dbReference type="EMBL" id="NDY92769.1"/>
    </source>
</evidence>
<evidence type="ECO:0000313" key="2">
    <source>
        <dbReference type="Proteomes" id="UP000484255"/>
    </source>
</evidence>
<sequence length="701" mass="78074">MAQSTLCFLGLLDPSRVETGEKILLNVVRAVQRRVDDCTPTFGERARQDATQQFRATLEKLYGGLSLLHDKHDPLKDVVDPEVFVSLQLERVDEGEHLRRTFHTLLDHACIVLKADALVLAFDDADTSAHKGTEVMECLRKYLNSPRLVVLVAGDMELYAQLARRKMVENVGKEVEGAKPERQTQHHRMLDHLEEQYLLKVFPVQRRFQLLPLKNVDQTEGPIQLQWPSRTDTTADASVQPQTSLSALLTFTLQHGLLVKDAAELMPYRDYVLSWPIRSILQVLARCTPLLVVENGQIKLRGPAADAKEVFALLQAFQRTFTEAVRYACLGSLYAHGVDVDAIAQDHFPALIKGVVDVVLEQGNLDTGAYLRPTSTSESLNACFFALSAEVARFCMGRPDRAIAYMLMGPGTVSAFQTTQHATSATPPEAAAHVRITPPSVDEFKRYMRVGESADPLEWAWLVAPIWGEPAPKLTAKFSGAALDLQTLQAFSRLLYLHKVVEEPTRSLVLTTNHAALAVLALLMTPGQFFAEASLPEHVTLHAKGVLVRAKVPHSTYLPHWIGWSGKSVDWPESSFPVAWKLLDQVAVSIMNWLAIDPESADRQTFLCSALWPGKVWATLHFQTEDWAVSSEEPEVFDVLLDRHRRAWRNRGSTSFDVAVQGPTKKFSSLSGLSWLDKFPLMRLPDSRVQTAGSSARDVGA</sequence>
<reference evidence="1 2" key="1">
    <citation type="submission" date="2020-02" db="EMBL/GenBank/DDBJ databases">
        <title>Ideonella bacterium strain TBM-1.</title>
        <authorList>
            <person name="Chen W.-M."/>
        </authorList>
    </citation>
    <scope>NUCLEOTIDE SEQUENCE [LARGE SCALE GENOMIC DNA]</scope>
    <source>
        <strain evidence="1 2">TBM-1</strain>
    </source>
</reference>
<dbReference type="RefSeq" id="WP_163458824.1">
    <property type="nucleotide sequence ID" value="NZ_JAAGOH010000022.1"/>
</dbReference>
<gene>
    <name evidence="1" type="ORF">G3A44_16380</name>
</gene>
<dbReference type="AlphaFoldDB" id="A0A7C9PIT4"/>
<dbReference type="EMBL" id="JAAGOH010000022">
    <property type="protein sequence ID" value="NDY92769.1"/>
    <property type="molecule type" value="Genomic_DNA"/>
</dbReference>
<organism evidence="1 2">
    <name type="scientific">Ideonella livida</name>
    <dbReference type="NCBI Taxonomy" id="2707176"/>
    <lineage>
        <taxon>Bacteria</taxon>
        <taxon>Pseudomonadati</taxon>
        <taxon>Pseudomonadota</taxon>
        <taxon>Betaproteobacteria</taxon>
        <taxon>Burkholderiales</taxon>
        <taxon>Sphaerotilaceae</taxon>
        <taxon>Ideonella</taxon>
    </lineage>
</organism>
<comment type="caution">
    <text evidence="1">The sequence shown here is derived from an EMBL/GenBank/DDBJ whole genome shotgun (WGS) entry which is preliminary data.</text>
</comment>